<dbReference type="InterPro" id="IPR055089">
    <property type="entry name" value="COP9_N"/>
</dbReference>
<evidence type="ECO:0000313" key="10">
    <source>
        <dbReference type="Proteomes" id="UP001283341"/>
    </source>
</evidence>
<dbReference type="Pfam" id="PF22788">
    <property type="entry name" value="COP9_hel_rpt"/>
    <property type="match status" value="1"/>
</dbReference>
<evidence type="ECO:0000313" key="9">
    <source>
        <dbReference type="EMBL" id="KAK3325652.1"/>
    </source>
</evidence>
<evidence type="ECO:0000256" key="7">
    <source>
        <dbReference type="ARBA" id="ARBA00023242"/>
    </source>
</evidence>
<evidence type="ECO:0000256" key="3">
    <source>
        <dbReference type="ARBA" id="ARBA00007084"/>
    </source>
</evidence>
<feature type="domain" description="PCI" evidence="8">
    <location>
        <begin position="235"/>
        <end position="410"/>
    </location>
</feature>
<evidence type="ECO:0000259" key="8">
    <source>
        <dbReference type="PROSITE" id="PS50250"/>
    </source>
</evidence>
<dbReference type="GO" id="GO:0008180">
    <property type="term" value="C:COP9 signalosome"/>
    <property type="evidence" value="ECO:0007669"/>
    <property type="project" value="UniProtKB-KW"/>
</dbReference>
<comment type="subcellular location">
    <subcellularLocation>
        <location evidence="2">Cytoplasm</location>
    </subcellularLocation>
    <subcellularLocation>
        <location evidence="1">Nucleus</location>
    </subcellularLocation>
</comment>
<dbReference type="AlphaFoldDB" id="A0AAE0MAS3"/>
<dbReference type="PANTHER" id="PTHR10758">
    <property type="entry name" value="26S PROTEASOME NON-ATPASE REGULATORY SUBUNIT 3/COP9 SIGNALOSOME COMPLEX SUBUNIT 3"/>
    <property type="match status" value="1"/>
</dbReference>
<evidence type="ECO:0000256" key="6">
    <source>
        <dbReference type="ARBA" id="ARBA00022790"/>
    </source>
</evidence>
<keyword evidence="7" id="KW-0539">Nucleus</keyword>
<comment type="similarity">
    <text evidence="3">Belongs to the CSN3 family.</text>
</comment>
<dbReference type="Proteomes" id="UP001283341">
    <property type="component" value="Unassembled WGS sequence"/>
</dbReference>
<dbReference type="PANTHER" id="PTHR10758:SF1">
    <property type="entry name" value="COP9 SIGNALOSOME COMPLEX SUBUNIT 3"/>
    <property type="match status" value="1"/>
</dbReference>
<sequence>MDHRAAMDHCASVLLAFPPASELADNEQYHKAVRLHIQKVEKLMAENGPAFPAYAENLLGVIHPADHSISYLALLQSLLTRDTPIQGGLLPQITTFLMTFDPRQIRYVGLAFSSLLKTVSGGELFPASVAGDLLATALLRIDPSGSVLTSHHIAAVNLAYETDNVDPVLPLIEKTIVFYPGVKSTESRYPCDMESSPVAYVTPESGLTTKLTSTAVLQYDLLCGMCFMQKRLWRQAFDALERVVTYPTKDVGCSKIMVEAHNKWVLVGLLLNGKTPTLPPITGQSAQKAYSTLGKPYSSIGKAFEKDTAETLKAEFESLGLRFWAEDGNLGLMQLVLSHYQRWQIVNLRDVYTKISLEQIRKRTQSAETGGQLATGDEMKALVQSMIDDGMLNGVIETPADGTPAYLTFIEPTEDLSEADFAAQLLLTARRMKDLGPIVKATNERLAMNRDYLRAVIKDQRREKDGLGRDPVAQFDTSIEDEDLMTGILPGR</sequence>
<gene>
    <name evidence="9" type="ORF">B0H66DRAFT_529678</name>
</gene>
<keyword evidence="5" id="KW-0963">Cytoplasm</keyword>
<dbReference type="InterPro" id="IPR050756">
    <property type="entry name" value="CSN3"/>
</dbReference>
<evidence type="ECO:0000256" key="5">
    <source>
        <dbReference type="ARBA" id="ARBA00022490"/>
    </source>
</evidence>
<reference evidence="9" key="1">
    <citation type="journal article" date="2023" name="Mol. Phylogenet. Evol.">
        <title>Genome-scale phylogeny and comparative genomics of the fungal order Sordariales.</title>
        <authorList>
            <person name="Hensen N."/>
            <person name="Bonometti L."/>
            <person name="Westerberg I."/>
            <person name="Brannstrom I.O."/>
            <person name="Guillou S."/>
            <person name="Cros-Aarteil S."/>
            <person name="Calhoun S."/>
            <person name="Haridas S."/>
            <person name="Kuo A."/>
            <person name="Mondo S."/>
            <person name="Pangilinan J."/>
            <person name="Riley R."/>
            <person name="LaButti K."/>
            <person name="Andreopoulos B."/>
            <person name="Lipzen A."/>
            <person name="Chen C."/>
            <person name="Yan M."/>
            <person name="Daum C."/>
            <person name="Ng V."/>
            <person name="Clum A."/>
            <person name="Steindorff A."/>
            <person name="Ohm R.A."/>
            <person name="Martin F."/>
            <person name="Silar P."/>
            <person name="Natvig D.O."/>
            <person name="Lalanne C."/>
            <person name="Gautier V."/>
            <person name="Ament-Velasquez S.L."/>
            <person name="Kruys A."/>
            <person name="Hutchinson M.I."/>
            <person name="Powell A.J."/>
            <person name="Barry K."/>
            <person name="Miller A.N."/>
            <person name="Grigoriev I.V."/>
            <person name="Debuchy R."/>
            <person name="Gladieux P."/>
            <person name="Hiltunen Thoren M."/>
            <person name="Johannesson H."/>
        </authorList>
    </citation>
    <scope>NUCLEOTIDE SEQUENCE</scope>
    <source>
        <strain evidence="9">CBS 118394</strain>
    </source>
</reference>
<dbReference type="EMBL" id="JAUEDM010000002">
    <property type="protein sequence ID" value="KAK3325652.1"/>
    <property type="molecule type" value="Genomic_DNA"/>
</dbReference>
<keyword evidence="6" id="KW-0736">Signalosome</keyword>
<dbReference type="InterPro" id="IPR000717">
    <property type="entry name" value="PCI_dom"/>
</dbReference>
<proteinExistence type="inferred from homology"/>
<name>A0AAE0MAS3_9PEZI</name>
<dbReference type="GO" id="GO:0005737">
    <property type="term" value="C:cytoplasm"/>
    <property type="evidence" value="ECO:0007669"/>
    <property type="project" value="UniProtKB-SubCell"/>
</dbReference>
<dbReference type="GO" id="GO:0006511">
    <property type="term" value="P:ubiquitin-dependent protein catabolic process"/>
    <property type="evidence" value="ECO:0007669"/>
    <property type="project" value="TreeGrafter"/>
</dbReference>
<comment type="caution">
    <text evidence="9">The sequence shown here is derived from an EMBL/GenBank/DDBJ whole genome shotgun (WGS) entry which is preliminary data.</text>
</comment>
<protein>
    <recommendedName>
        <fullName evidence="4">COP9 signalosome complex subunit 3</fullName>
    </recommendedName>
</protein>
<keyword evidence="10" id="KW-1185">Reference proteome</keyword>
<evidence type="ECO:0000256" key="4">
    <source>
        <dbReference type="ARBA" id="ARBA00014878"/>
    </source>
</evidence>
<accession>A0AAE0MAS3</accession>
<organism evidence="9 10">
    <name type="scientific">Apodospora peruviana</name>
    <dbReference type="NCBI Taxonomy" id="516989"/>
    <lineage>
        <taxon>Eukaryota</taxon>
        <taxon>Fungi</taxon>
        <taxon>Dikarya</taxon>
        <taxon>Ascomycota</taxon>
        <taxon>Pezizomycotina</taxon>
        <taxon>Sordariomycetes</taxon>
        <taxon>Sordariomycetidae</taxon>
        <taxon>Sordariales</taxon>
        <taxon>Lasiosphaeriaceae</taxon>
        <taxon>Apodospora</taxon>
    </lineage>
</organism>
<dbReference type="PROSITE" id="PS50250">
    <property type="entry name" value="PCI"/>
    <property type="match status" value="1"/>
</dbReference>
<reference evidence="9" key="2">
    <citation type="submission" date="2023-06" db="EMBL/GenBank/DDBJ databases">
        <authorList>
            <consortium name="Lawrence Berkeley National Laboratory"/>
            <person name="Haridas S."/>
            <person name="Hensen N."/>
            <person name="Bonometti L."/>
            <person name="Westerberg I."/>
            <person name="Brannstrom I.O."/>
            <person name="Guillou S."/>
            <person name="Cros-Aarteil S."/>
            <person name="Calhoun S."/>
            <person name="Kuo A."/>
            <person name="Mondo S."/>
            <person name="Pangilinan J."/>
            <person name="Riley R."/>
            <person name="Labutti K."/>
            <person name="Andreopoulos B."/>
            <person name="Lipzen A."/>
            <person name="Chen C."/>
            <person name="Yanf M."/>
            <person name="Daum C."/>
            <person name="Ng V."/>
            <person name="Clum A."/>
            <person name="Steindorff A."/>
            <person name="Ohm R."/>
            <person name="Martin F."/>
            <person name="Silar P."/>
            <person name="Natvig D."/>
            <person name="Lalanne C."/>
            <person name="Gautier V."/>
            <person name="Ament-Velasquez S.L."/>
            <person name="Kruys A."/>
            <person name="Hutchinson M.I."/>
            <person name="Powell A.J."/>
            <person name="Barry K."/>
            <person name="Miller A.N."/>
            <person name="Grigoriev I.V."/>
            <person name="Debuchy R."/>
            <person name="Gladieux P."/>
            <person name="Thoren M.H."/>
            <person name="Johannesson H."/>
        </authorList>
    </citation>
    <scope>NUCLEOTIDE SEQUENCE</scope>
    <source>
        <strain evidence="9">CBS 118394</strain>
    </source>
</reference>
<evidence type="ECO:0000256" key="1">
    <source>
        <dbReference type="ARBA" id="ARBA00004123"/>
    </source>
</evidence>
<evidence type="ECO:0000256" key="2">
    <source>
        <dbReference type="ARBA" id="ARBA00004496"/>
    </source>
</evidence>